<dbReference type="Pfam" id="PF07554">
    <property type="entry name" value="FIVAR"/>
    <property type="match status" value="1"/>
</dbReference>
<feature type="transmembrane region" description="Helical" evidence="2">
    <location>
        <begin position="45"/>
        <end position="63"/>
    </location>
</feature>
<feature type="compositionally biased region" description="Polar residues" evidence="1">
    <location>
        <begin position="102"/>
        <end position="121"/>
    </location>
</feature>
<evidence type="ECO:0008006" key="5">
    <source>
        <dbReference type="Google" id="ProtNLM"/>
    </source>
</evidence>
<feature type="compositionally biased region" description="Basic and acidic residues" evidence="1">
    <location>
        <begin position="1"/>
        <end position="32"/>
    </location>
</feature>
<gene>
    <name evidence="3" type="ORF">FYJ68_00795</name>
</gene>
<reference evidence="3 4" key="1">
    <citation type="submission" date="2019-08" db="EMBL/GenBank/DDBJ databases">
        <title>In-depth cultivation of the pig gut microbiome towards novel bacterial diversity and tailored functional studies.</title>
        <authorList>
            <person name="Wylensek D."/>
            <person name="Hitch T.C.A."/>
            <person name="Clavel T."/>
        </authorList>
    </citation>
    <scope>NUCLEOTIDE SEQUENCE [LARGE SCALE GENOMIC DNA]</scope>
    <source>
        <strain evidence="3 4">CA-Schmier-601-WT-1</strain>
    </source>
</reference>
<evidence type="ECO:0000256" key="2">
    <source>
        <dbReference type="SAM" id="Phobius"/>
    </source>
</evidence>
<keyword evidence="2" id="KW-1133">Transmembrane helix</keyword>
<dbReference type="EMBL" id="VUNC01000001">
    <property type="protein sequence ID" value="MST71661.1"/>
    <property type="molecule type" value="Genomic_DNA"/>
</dbReference>
<keyword evidence="2" id="KW-0812">Transmembrane</keyword>
<proteinExistence type="predicted"/>
<dbReference type="Gene3D" id="1.20.1270.70">
    <property type="entry name" value="Designed single chain three-helix bundle"/>
    <property type="match status" value="1"/>
</dbReference>
<dbReference type="Proteomes" id="UP000469325">
    <property type="component" value="Unassembled WGS sequence"/>
</dbReference>
<dbReference type="AlphaFoldDB" id="A0A6N7XQ91"/>
<feature type="compositionally biased region" description="Low complexity" evidence="1">
    <location>
        <begin position="68"/>
        <end position="99"/>
    </location>
</feature>
<protein>
    <recommendedName>
        <fullName evidence="5">tRNA_anti-like</fullName>
    </recommendedName>
</protein>
<evidence type="ECO:0000313" key="3">
    <source>
        <dbReference type="EMBL" id="MST71661.1"/>
    </source>
</evidence>
<dbReference type="RefSeq" id="WP_154433426.1">
    <property type="nucleotide sequence ID" value="NZ_VUNC01000001.1"/>
</dbReference>
<keyword evidence="4" id="KW-1185">Reference proteome</keyword>
<accession>A0A6N7XQ91</accession>
<feature type="region of interest" description="Disordered" evidence="1">
    <location>
        <begin position="1"/>
        <end position="43"/>
    </location>
</feature>
<name>A0A6N7XQ91_9ACTN</name>
<comment type="caution">
    <text evidence="3">The sequence shown here is derived from an EMBL/GenBank/DDBJ whole genome shotgun (WGS) entry which is preliminary data.</text>
</comment>
<keyword evidence="2" id="KW-0472">Membrane</keyword>
<evidence type="ECO:0000313" key="4">
    <source>
        <dbReference type="Proteomes" id="UP000469325"/>
    </source>
</evidence>
<sequence length="278" mass="29405">MAESDDNKTEETGGKAEETKAEKTQDSTDKGKREKGKAKGKGKGWKIALGIFLAIVILAAIGGKGGSEDTSGSQQESQDSQQEQQATEQDQQETTQEETVTVDKSSLEASIQSSEGLSQGDYTAETWEPFSKALEAAKTVDADASATQAEVDSAASELSSASSALKEAFKPENYAQLDYKSVARTPDDFKGKKVVLSGRVAQVVEGDTETDLRVATNGSYDDMVLVGFSPDIMGGTHILEDDTVTVYGTCLGTMTYTSTMGGDITIPAVVADHIDISQ</sequence>
<organism evidence="3 4">
    <name type="scientific">Olsenella porci</name>
    <dbReference type="NCBI Taxonomy" id="2652279"/>
    <lineage>
        <taxon>Bacteria</taxon>
        <taxon>Bacillati</taxon>
        <taxon>Actinomycetota</taxon>
        <taxon>Coriobacteriia</taxon>
        <taxon>Coriobacteriales</taxon>
        <taxon>Atopobiaceae</taxon>
        <taxon>Olsenella</taxon>
    </lineage>
</organism>
<feature type="region of interest" description="Disordered" evidence="1">
    <location>
        <begin position="63"/>
        <end position="121"/>
    </location>
</feature>
<evidence type="ECO:0000256" key="1">
    <source>
        <dbReference type="SAM" id="MobiDB-lite"/>
    </source>
</evidence>
<feature type="compositionally biased region" description="Basic residues" evidence="1">
    <location>
        <begin position="33"/>
        <end position="43"/>
    </location>
</feature>